<evidence type="ECO:0000313" key="2">
    <source>
        <dbReference type="Proteomes" id="UP000000466"/>
    </source>
</evidence>
<sequence length="332" mass="36393">MAQPYFSSLLDHQTKALSMQATAGVKYSLISNDVLFSDQADFGHCLDVIASLRSHAIAGYCLLPNELHLLSLGQEADLPAHLLHALTGDSVHPLAQAFKQQHLSPATLTQALIRLHTLPVEREQAASADGYRWSSHHFYTGQQPAPGWLAMESFWQLQEVRRASWVRTYAAALNPHKHALAMPQISKPAPADLTTDLVIERVLAHFSCNPEQLQHARMRRRRNTLAGIARAACQQLGLHDLQPLTALFDMAPAQLDSAARQASRQHAGLLHQLVASLMEKAKPALARAQPQGRKTAIIDNHAPAHLALVSNAEFMAPQRTTETTVSHPATGQ</sequence>
<evidence type="ECO:0000313" key="1">
    <source>
        <dbReference type="EMBL" id="AFV00719.2"/>
    </source>
</evidence>
<name>K4KRF9_SIMAS</name>
<dbReference type="Proteomes" id="UP000000466">
    <property type="component" value="Chromosome"/>
</dbReference>
<gene>
    <name evidence="1" type="ordered locus">M5M_17950</name>
</gene>
<dbReference type="KEGG" id="saga:M5M_17950"/>
<dbReference type="HOGENOM" id="CLU_836495_0_0_6"/>
<proteinExistence type="predicted"/>
<protein>
    <submittedName>
        <fullName evidence="1">Uncharacterized protein</fullName>
    </submittedName>
</protein>
<organism evidence="1 2">
    <name type="scientific">Simiduia agarivorans (strain DSM 21679 / JCM 13881 / BCRC 17597 / SA1)</name>
    <dbReference type="NCBI Taxonomy" id="1117647"/>
    <lineage>
        <taxon>Bacteria</taxon>
        <taxon>Pseudomonadati</taxon>
        <taxon>Pseudomonadota</taxon>
        <taxon>Gammaproteobacteria</taxon>
        <taxon>Cellvibrionales</taxon>
        <taxon>Cellvibrionaceae</taxon>
        <taxon>Simiduia</taxon>
    </lineage>
</organism>
<accession>K4KRF9</accession>
<dbReference type="AlphaFoldDB" id="K4KRF9"/>
<dbReference type="EMBL" id="CP003746">
    <property type="protein sequence ID" value="AFV00719.2"/>
    <property type="molecule type" value="Genomic_DNA"/>
</dbReference>
<reference evidence="1 2" key="1">
    <citation type="journal article" date="2013" name="Genome Announc.">
        <title>Complete genome sequence of Simiduia agarivorans SA1(T), a marine bacterium able to degrade a variety of polysaccharides.</title>
        <authorList>
            <person name="Lin S.Y."/>
            <person name="Shieh W.Y."/>
            <person name="Chen J.S."/>
            <person name="Tang S.L."/>
        </authorList>
    </citation>
    <scope>NUCLEOTIDE SEQUENCE [LARGE SCALE GENOMIC DNA]</scope>
    <source>
        <strain evidence="2">DSM 21679 / JCM 13881 / BCRC 17597 / SA1</strain>
    </source>
</reference>
<keyword evidence="2" id="KW-1185">Reference proteome</keyword>